<comment type="caution">
    <text evidence="3">The sequence shown here is derived from an EMBL/GenBank/DDBJ whole genome shotgun (WGS) entry which is preliminary data.</text>
</comment>
<dbReference type="PANTHER" id="PTHR43022:SF1">
    <property type="entry name" value="PROTEIN SMF"/>
    <property type="match status" value="1"/>
</dbReference>
<comment type="similarity">
    <text evidence="1">Belongs to the DprA/Smf family.</text>
</comment>
<feature type="domain" description="Smf/DprA SLOG" evidence="2">
    <location>
        <begin position="86"/>
        <end position="281"/>
    </location>
</feature>
<evidence type="ECO:0000259" key="2">
    <source>
        <dbReference type="Pfam" id="PF02481"/>
    </source>
</evidence>
<accession>A0ABU1UNR6</accession>
<sequence>MTSEQPSLFDGDESSANELKAAAELWALTQLPGIGNARALRLSSGFASWDELVDASPAARRQVAGAEIDYVPAMPVPRVPEGVQLCGYFDDDYPDALRAIKNPPVALWVRGEIARSTPSVAVVGAREASDWAIQMAGSIAADASELGVAVVSGLAFGIDIAAHRSALTSGGRTIAVLGSGVDVPTPREHLADAERILETGGALISEVPLGSAPNPRTLVARNRIQSGLSFATIVVECGLKSGTMQTAKFAVEQGRRLCVPSPEAHDESEMNAGSRSLLDIGVGNVAAERLRSREDLHELLRSAAS</sequence>
<proteinExistence type="inferred from homology"/>
<protein>
    <submittedName>
        <fullName evidence="3">DNA processing protein</fullName>
    </submittedName>
</protein>
<organism evidence="3 4">
    <name type="scientific">Aeromicrobium panaciterrae</name>
    <dbReference type="NCBI Taxonomy" id="363861"/>
    <lineage>
        <taxon>Bacteria</taxon>
        <taxon>Bacillati</taxon>
        <taxon>Actinomycetota</taxon>
        <taxon>Actinomycetes</taxon>
        <taxon>Propionibacteriales</taxon>
        <taxon>Nocardioidaceae</taxon>
        <taxon>Aeromicrobium</taxon>
    </lineage>
</organism>
<keyword evidence="4" id="KW-1185">Reference proteome</keyword>
<name>A0ABU1UNR6_9ACTN</name>
<gene>
    <name evidence="3" type="ORF">J2X11_001665</name>
</gene>
<dbReference type="PANTHER" id="PTHR43022">
    <property type="entry name" value="PROTEIN SMF"/>
    <property type="match status" value="1"/>
</dbReference>
<dbReference type="EMBL" id="JAVDWH010000001">
    <property type="protein sequence ID" value="MDR7086826.1"/>
    <property type="molecule type" value="Genomic_DNA"/>
</dbReference>
<reference evidence="3 4" key="1">
    <citation type="submission" date="2023-07" db="EMBL/GenBank/DDBJ databases">
        <title>Sorghum-associated microbial communities from plants grown in Nebraska, USA.</title>
        <authorList>
            <person name="Schachtman D."/>
        </authorList>
    </citation>
    <scope>NUCLEOTIDE SEQUENCE [LARGE SCALE GENOMIC DNA]</scope>
    <source>
        <strain evidence="3 4">BE248</strain>
    </source>
</reference>
<evidence type="ECO:0000313" key="3">
    <source>
        <dbReference type="EMBL" id="MDR7086826.1"/>
    </source>
</evidence>
<dbReference type="Pfam" id="PF02481">
    <property type="entry name" value="DNA_processg_A"/>
    <property type="match status" value="1"/>
</dbReference>
<dbReference type="Gene3D" id="3.40.50.450">
    <property type="match status" value="1"/>
</dbReference>
<dbReference type="InterPro" id="IPR057666">
    <property type="entry name" value="DrpA_SLOG"/>
</dbReference>
<dbReference type="Proteomes" id="UP001257739">
    <property type="component" value="Unassembled WGS sequence"/>
</dbReference>
<evidence type="ECO:0000313" key="4">
    <source>
        <dbReference type="Proteomes" id="UP001257739"/>
    </source>
</evidence>
<dbReference type="InterPro" id="IPR003488">
    <property type="entry name" value="DprA"/>
</dbReference>
<dbReference type="SUPFAM" id="SSF102405">
    <property type="entry name" value="MCP/YpsA-like"/>
    <property type="match status" value="1"/>
</dbReference>
<evidence type="ECO:0000256" key="1">
    <source>
        <dbReference type="ARBA" id="ARBA00006525"/>
    </source>
</evidence>